<sequence>MSFTLHHLFRNDDDLDSAFNVLFRVLHPTFGILLPFPAVPLLLSNSLCPDHILNDIDIIVRGINHITHRSTENSGVFSNTQPRVTKRRGTSIYLLRVHLSIKLLLAHLSNWKTPKEQKAIVVIILMAPIYSVVSYVGLFKFRGSEAFFMFLESLKECYEGLVMAKFMALLYAYLNISISRSMVPDEVKGREIHHSFPMTLFEPHSVHLNHKTLKQLKYWTWQFVAIRPVCSILMISLQLLDIYPDWISWTFTIILNISVSLALYSLVLFYHVFAKELAPHNPLAKFLCVKGVVFFCYWQGILLQILVAVGIIKSRHIWIDVVYIQQAYQNTMVILEMVFFSIFQMSAYSAAPYAGDDTKSSEKDKKND</sequence>
<protein>
    <submittedName>
        <fullName evidence="6">Organic solute transporter subunit alpha/Transmembrane protein</fullName>
    </submittedName>
</protein>
<keyword evidence="4 5" id="KW-0472">Membrane</keyword>
<feature type="transmembrane region" description="Helical" evidence="5">
    <location>
        <begin position="218"/>
        <end position="240"/>
    </location>
</feature>
<accession>A0AAD8N1U7</accession>
<feature type="transmembrane region" description="Helical" evidence="5">
    <location>
        <begin position="246"/>
        <end position="270"/>
    </location>
</feature>
<evidence type="ECO:0000313" key="6">
    <source>
        <dbReference type="EMBL" id="KAK1391713.1"/>
    </source>
</evidence>
<dbReference type="Proteomes" id="UP001237642">
    <property type="component" value="Unassembled WGS sequence"/>
</dbReference>
<reference evidence="6" key="1">
    <citation type="submission" date="2023-02" db="EMBL/GenBank/DDBJ databases">
        <title>Genome of toxic invasive species Heracleum sosnowskyi carries increased number of genes despite the absence of recent whole-genome duplications.</title>
        <authorList>
            <person name="Schelkunov M."/>
            <person name="Shtratnikova V."/>
            <person name="Makarenko M."/>
            <person name="Klepikova A."/>
            <person name="Omelchenko D."/>
            <person name="Novikova G."/>
            <person name="Obukhova E."/>
            <person name="Bogdanov V."/>
            <person name="Penin A."/>
            <person name="Logacheva M."/>
        </authorList>
    </citation>
    <scope>NUCLEOTIDE SEQUENCE</scope>
    <source>
        <strain evidence="6">Hsosn_3</strain>
        <tissue evidence="6">Leaf</tissue>
    </source>
</reference>
<name>A0AAD8N1U7_9APIA</name>
<dbReference type="GO" id="GO:0016020">
    <property type="term" value="C:membrane"/>
    <property type="evidence" value="ECO:0007669"/>
    <property type="project" value="UniProtKB-SubCell"/>
</dbReference>
<feature type="transmembrane region" description="Helical" evidence="5">
    <location>
        <begin position="332"/>
        <end position="355"/>
    </location>
</feature>
<evidence type="ECO:0000256" key="5">
    <source>
        <dbReference type="SAM" id="Phobius"/>
    </source>
</evidence>
<evidence type="ECO:0000256" key="1">
    <source>
        <dbReference type="ARBA" id="ARBA00004141"/>
    </source>
</evidence>
<keyword evidence="7" id="KW-1185">Reference proteome</keyword>
<keyword evidence="2 5" id="KW-0812">Transmembrane</keyword>
<dbReference type="InterPro" id="IPR005178">
    <property type="entry name" value="Ostalpha/TMEM184C"/>
</dbReference>
<dbReference type="EMBL" id="JAUIZM010000003">
    <property type="protein sequence ID" value="KAK1391713.1"/>
    <property type="molecule type" value="Genomic_DNA"/>
</dbReference>
<evidence type="ECO:0000256" key="4">
    <source>
        <dbReference type="ARBA" id="ARBA00023136"/>
    </source>
</evidence>
<gene>
    <name evidence="6" type="ORF">POM88_010769</name>
</gene>
<keyword evidence="3 5" id="KW-1133">Transmembrane helix</keyword>
<organism evidence="6 7">
    <name type="scientific">Heracleum sosnowskyi</name>
    <dbReference type="NCBI Taxonomy" id="360622"/>
    <lineage>
        <taxon>Eukaryota</taxon>
        <taxon>Viridiplantae</taxon>
        <taxon>Streptophyta</taxon>
        <taxon>Embryophyta</taxon>
        <taxon>Tracheophyta</taxon>
        <taxon>Spermatophyta</taxon>
        <taxon>Magnoliopsida</taxon>
        <taxon>eudicotyledons</taxon>
        <taxon>Gunneridae</taxon>
        <taxon>Pentapetalae</taxon>
        <taxon>asterids</taxon>
        <taxon>campanulids</taxon>
        <taxon>Apiales</taxon>
        <taxon>Apiaceae</taxon>
        <taxon>Apioideae</taxon>
        <taxon>apioid superclade</taxon>
        <taxon>Tordylieae</taxon>
        <taxon>Tordyliinae</taxon>
        <taxon>Heracleum</taxon>
    </lineage>
</organism>
<proteinExistence type="predicted"/>
<evidence type="ECO:0000256" key="2">
    <source>
        <dbReference type="ARBA" id="ARBA00022692"/>
    </source>
</evidence>
<comment type="caution">
    <text evidence="6">The sequence shown here is derived from an EMBL/GenBank/DDBJ whole genome shotgun (WGS) entry which is preliminary data.</text>
</comment>
<comment type="subcellular location">
    <subcellularLocation>
        <location evidence="1">Membrane</location>
        <topology evidence="1">Multi-pass membrane protein</topology>
    </subcellularLocation>
</comment>
<feature type="transmembrane region" description="Helical" evidence="5">
    <location>
        <begin position="291"/>
        <end position="312"/>
    </location>
</feature>
<feature type="transmembrane region" description="Helical" evidence="5">
    <location>
        <begin position="158"/>
        <end position="176"/>
    </location>
</feature>
<evidence type="ECO:0000256" key="3">
    <source>
        <dbReference type="ARBA" id="ARBA00022989"/>
    </source>
</evidence>
<reference evidence="6" key="2">
    <citation type="submission" date="2023-05" db="EMBL/GenBank/DDBJ databases">
        <authorList>
            <person name="Schelkunov M.I."/>
        </authorList>
    </citation>
    <scope>NUCLEOTIDE SEQUENCE</scope>
    <source>
        <strain evidence="6">Hsosn_3</strain>
        <tissue evidence="6">Leaf</tissue>
    </source>
</reference>
<evidence type="ECO:0000313" key="7">
    <source>
        <dbReference type="Proteomes" id="UP001237642"/>
    </source>
</evidence>
<dbReference type="SMART" id="SM01417">
    <property type="entry name" value="Solute_trans_a"/>
    <property type="match status" value="1"/>
</dbReference>
<feature type="transmembrane region" description="Helical" evidence="5">
    <location>
        <begin position="119"/>
        <end position="138"/>
    </location>
</feature>
<dbReference type="Pfam" id="PF03619">
    <property type="entry name" value="Solute_trans_a"/>
    <property type="match status" value="1"/>
</dbReference>
<dbReference type="AlphaFoldDB" id="A0AAD8N1U7"/>
<dbReference type="PANTHER" id="PTHR23423">
    <property type="entry name" value="ORGANIC SOLUTE TRANSPORTER-RELATED"/>
    <property type="match status" value="1"/>
</dbReference>